<dbReference type="GO" id="GO:0061511">
    <property type="term" value="P:centriole elongation"/>
    <property type="evidence" value="ECO:0007669"/>
    <property type="project" value="TreeGrafter"/>
</dbReference>
<dbReference type="PANTHER" id="PTHR21254:SF1">
    <property type="entry name" value="C2 DOMAIN-CONTAINING PROTEIN 3"/>
    <property type="match status" value="1"/>
</dbReference>
<evidence type="ECO:0000313" key="3">
    <source>
        <dbReference type="EMBL" id="KAK9878727.1"/>
    </source>
</evidence>
<keyword evidence="4" id="KW-1185">Reference proteome</keyword>
<dbReference type="SMART" id="SM00239">
    <property type="entry name" value="C2"/>
    <property type="match status" value="2"/>
</dbReference>
<feature type="compositionally biased region" description="Low complexity" evidence="1">
    <location>
        <begin position="1156"/>
        <end position="1170"/>
    </location>
</feature>
<organism evidence="3 4">
    <name type="scientific">Henosepilachna vigintioctopunctata</name>
    <dbReference type="NCBI Taxonomy" id="420089"/>
    <lineage>
        <taxon>Eukaryota</taxon>
        <taxon>Metazoa</taxon>
        <taxon>Ecdysozoa</taxon>
        <taxon>Arthropoda</taxon>
        <taxon>Hexapoda</taxon>
        <taxon>Insecta</taxon>
        <taxon>Pterygota</taxon>
        <taxon>Neoptera</taxon>
        <taxon>Endopterygota</taxon>
        <taxon>Coleoptera</taxon>
        <taxon>Polyphaga</taxon>
        <taxon>Cucujiformia</taxon>
        <taxon>Coccinelloidea</taxon>
        <taxon>Coccinellidae</taxon>
        <taxon>Epilachninae</taxon>
        <taxon>Epilachnini</taxon>
        <taxon>Henosepilachna</taxon>
    </lineage>
</organism>
<evidence type="ECO:0000256" key="1">
    <source>
        <dbReference type="SAM" id="MobiDB-lite"/>
    </source>
</evidence>
<protein>
    <recommendedName>
        <fullName evidence="2">C2 domain-containing protein</fullName>
    </recommendedName>
</protein>
<reference evidence="3 4" key="1">
    <citation type="submission" date="2023-03" db="EMBL/GenBank/DDBJ databases">
        <title>Genome insight into feeding habits of ladybird beetles.</title>
        <authorList>
            <person name="Li H.-S."/>
            <person name="Huang Y.-H."/>
            <person name="Pang H."/>
        </authorList>
    </citation>
    <scope>NUCLEOTIDE SEQUENCE [LARGE SCALE GENOMIC DNA]</scope>
    <source>
        <strain evidence="3">SYSU_2023b</strain>
        <tissue evidence="3">Whole body</tissue>
    </source>
</reference>
<evidence type="ECO:0000313" key="4">
    <source>
        <dbReference type="Proteomes" id="UP001431783"/>
    </source>
</evidence>
<feature type="domain" description="C2" evidence="2">
    <location>
        <begin position="723"/>
        <end position="869"/>
    </location>
</feature>
<dbReference type="PROSITE" id="PS50004">
    <property type="entry name" value="C2"/>
    <property type="match status" value="1"/>
</dbReference>
<gene>
    <name evidence="3" type="ORF">WA026_023604</name>
</gene>
<dbReference type="AlphaFoldDB" id="A0AAW1U4W0"/>
<name>A0AAW1U4W0_9CUCU</name>
<dbReference type="SUPFAM" id="SSF49562">
    <property type="entry name" value="C2 domain (Calcium/lipid-binding domain, CaLB)"/>
    <property type="match status" value="2"/>
</dbReference>
<comment type="caution">
    <text evidence="3">The sequence shown here is derived from an EMBL/GenBank/DDBJ whole genome shotgun (WGS) entry which is preliminary data.</text>
</comment>
<dbReference type="EMBL" id="JARQZJ010000056">
    <property type="protein sequence ID" value="KAK9878727.1"/>
    <property type="molecule type" value="Genomic_DNA"/>
</dbReference>
<feature type="region of interest" description="Disordered" evidence="1">
    <location>
        <begin position="1150"/>
        <end position="1189"/>
    </location>
</feature>
<dbReference type="GO" id="GO:0034451">
    <property type="term" value="C:centriolar satellite"/>
    <property type="evidence" value="ECO:0007669"/>
    <property type="project" value="TreeGrafter"/>
</dbReference>
<dbReference type="PANTHER" id="PTHR21254">
    <property type="entry name" value="C2 DOMAIN-CONTAINING PROTEIN 3"/>
    <property type="match status" value="1"/>
</dbReference>
<feature type="compositionally biased region" description="Basic and acidic residues" evidence="1">
    <location>
        <begin position="321"/>
        <end position="331"/>
    </location>
</feature>
<dbReference type="Proteomes" id="UP001431783">
    <property type="component" value="Unassembled WGS sequence"/>
</dbReference>
<evidence type="ECO:0000259" key="2">
    <source>
        <dbReference type="PROSITE" id="PS50004"/>
    </source>
</evidence>
<accession>A0AAW1U4W0</accession>
<feature type="region of interest" description="Disordered" evidence="1">
    <location>
        <begin position="311"/>
        <end position="332"/>
    </location>
</feature>
<dbReference type="GO" id="GO:0060271">
    <property type="term" value="P:cilium assembly"/>
    <property type="evidence" value="ECO:0007669"/>
    <property type="project" value="TreeGrafter"/>
</dbReference>
<sequence length="1189" mass="135636">MSRKDEIEACETLRSMSEDDLCKTTNLVYKQSNNKCSCNTCLRYEKEDFNCDLMRSNDKTCCKNCSELQNQCQGKNTTKAVHNTEIYEYMKYVDCMKVTVQELVLNENANKKLNADLKSNKKIPALGNQTFFIEYELPFIFSVCSRKKNAKKVKSCIQDNTFVRLCARRLTTEAILFKQTSVHNIENVDHINLQGIEMKFRISCRMMKQKNATLLGCATFKFEKFYSTSSLTCIEELPIIYNDNLPIVVGKLRILLEMGYGKVYFGKEFIASLKESSESRSIEEDKSEKEEPIKTFPERLQKNLCQEEKKKNIESPNSKIDPSDKIPSTHKDKARKYNIISVDRKHALKNSNLSLQTDREKHILFGFLYIPEARYSKANISSFIKCKLFCQEDFCYSKLVVNQSNPIFNFCQSIPLVYHEEFLQKLRDNVMVIEFWEKFQTKDILLGLTKLPLQQFYFSYRNVDVTQYLTKNKLPIIASDWWESITNPYTDEVIGQVQILSALGTEQQIKYLKEERGFKFHTVRANFKPPIQKNKLNKNNKGLEKENNYKCKFIHPKLTEEVNFKGDIREATLNKKHNNTILITEDKAIQANVDMSSVPVKEDKEISFQQVNNLLNQIINVPHQPASLVEKSMVTENTSNEVNANKIVNEKKCDEKFKMPDNHLLPTTSTRSLDMDQTSFSSTKMYENAPPLVRSTSDLLNSLQAALSIPPTNRPLISANRVITGNSNQEPEVSKHVRTSFKAQVFIKQALHLPVRKRCRGKKLKNKMGKADDNVKPSCYVTFETMPGLDLKMTPLVPKCTSPKWNYKCDVFLPAELLYNNQKLLVFKVWRKSTNTTMVPNLQSDLVVGFATMDLTLLLTGFPHIQAWLNIVDFSSKCNGQINIHVTPLEDLEIFKTLKATRAYPTSPISHKVNETPCVLEAKKLHQASPPEEHEPDSELLSRALKRKFNELDEITQRLRLRLSYVTNDGTDDENDEVADEFERDINSLSIEDDFDMANFENECRDNNPQEYNGLGIGHSGTSSSCNTELSSGHLNSTSNISLMVVPTHDEVNQEFKHTEESLSILDRQLLEGKQRIDTLLGKLSLISGDANSFSSRYISGCSATNRSEPGSNAIDAEAILNDLDHHSRPNILATTSFDNDMFERIYEDREKGNASSGSTSTSTSVISNTVGFRAAPDGQGTFPTNKDK</sequence>
<dbReference type="Pfam" id="PF00168">
    <property type="entry name" value="C2"/>
    <property type="match status" value="1"/>
</dbReference>
<dbReference type="InterPro" id="IPR000008">
    <property type="entry name" value="C2_dom"/>
</dbReference>
<dbReference type="Gene3D" id="2.60.40.150">
    <property type="entry name" value="C2 domain"/>
    <property type="match status" value="2"/>
</dbReference>
<dbReference type="GO" id="GO:0071539">
    <property type="term" value="P:protein localization to centrosome"/>
    <property type="evidence" value="ECO:0007669"/>
    <property type="project" value="TreeGrafter"/>
</dbReference>
<proteinExistence type="predicted"/>
<dbReference type="GO" id="GO:0005814">
    <property type="term" value="C:centriole"/>
    <property type="evidence" value="ECO:0007669"/>
    <property type="project" value="TreeGrafter"/>
</dbReference>
<dbReference type="InterPro" id="IPR035892">
    <property type="entry name" value="C2_domain_sf"/>
</dbReference>